<proteinExistence type="predicted"/>
<dbReference type="EMBL" id="QEAN01000064">
    <property type="protein sequence ID" value="TPX50640.1"/>
    <property type="molecule type" value="Genomic_DNA"/>
</dbReference>
<protein>
    <submittedName>
        <fullName evidence="1">Uncharacterized protein</fullName>
    </submittedName>
</protein>
<sequence length="141" mass="15859">MQSTLPLCILPDLITIRRDSVQVYIHDPLIPITALRKKRNLDLLVTLSKLEVLLTRLVHTQSPQDEEQIVYTIEQLLRISHQAGYIIKLGLGALIWGSKKQQVVALSSSEAEYMALSILSREVLPDRSAIVDSIIDFPTTD</sequence>
<dbReference type="Proteomes" id="UP000317494">
    <property type="component" value="Unassembled WGS sequence"/>
</dbReference>
<name>A0A507DIG7_9FUNG</name>
<keyword evidence="2" id="KW-1185">Reference proteome</keyword>
<evidence type="ECO:0000313" key="1">
    <source>
        <dbReference type="EMBL" id="TPX50640.1"/>
    </source>
</evidence>
<accession>A0A507DIG7</accession>
<dbReference type="AlphaFoldDB" id="A0A507DIG7"/>
<evidence type="ECO:0000313" key="2">
    <source>
        <dbReference type="Proteomes" id="UP000317494"/>
    </source>
</evidence>
<reference evidence="1 2" key="1">
    <citation type="journal article" date="2019" name="Sci. Rep.">
        <title>Comparative genomics of chytrid fungi reveal insights into the obligate biotrophic and pathogenic lifestyle of Synchytrium endobioticum.</title>
        <authorList>
            <person name="van de Vossenberg B.T.L.H."/>
            <person name="Warris S."/>
            <person name="Nguyen H.D.T."/>
            <person name="van Gent-Pelzer M.P.E."/>
            <person name="Joly D.L."/>
            <person name="van de Geest H.C."/>
            <person name="Bonants P.J.M."/>
            <person name="Smith D.S."/>
            <person name="Levesque C.A."/>
            <person name="van der Lee T.A.J."/>
        </authorList>
    </citation>
    <scope>NUCLEOTIDE SEQUENCE [LARGE SCALE GENOMIC DNA]</scope>
    <source>
        <strain evidence="1 2">MB42</strain>
    </source>
</reference>
<comment type="caution">
    <text evidence="1">The sequence shown here is derived from an EMBL/GenBank/DDBJ whole genome shotgun (WGS) entry which is preliminary data.</text>
</comment>
<organism evidence="1 2">
    <name type="scientific">Synchytrium endobioticum</name>
    <dbReference type="NCBI Taxonomy" id="286115"/>
    <lineage>
        <taxon>Eukaryota</taxon>
        <taxon>Fungi</taxon>
        <taxon>Fungi incertae sedis</taxon>
        <taxon>Chytridiomycota</taxon>
        <taxon>Chytridiomycota incertae sedis</taxon>
        <taxon>Chytridiomycetes</taxon>
        <taxon>Synchytriales</taxon>
        <taxon>Synchytriaceae</taxon>
        <taxon>Synchytrium</taxon>
    </lineage>
</organism>
<dbReference type="VEuPathDB" id="FungiDB:SeMB42_g02185"/>
<gene>
    <name evidence="1" type="ORF">SeMB42_g02185</name>
</gene>